<evidence type="ECO:0000313" key="1">
    <source>
        <dbReference type="EMBL" id="KRZ08899.1"/>
    </source>
</evidence>
<organism evidence="1 2">
    <name type="scientific">Trichinella zimbabwensis</name>
    <dbReference type="NCBI Taxonomy" id="268475"/>
    <lineage>
        <taxon>Eukaryota</taxon>
        <taxon>Metazoa</taxon>
        <taxon>Ecdysozoa</taxon>
        <taxon>Nematoda</taxon>
        <taxon>Enoplea</taxon>
        <taxon>Dorylaimia</taxon>
        <taxon>Trichinellida</taxon>
        <taxon>Trichinellidae</taxon>
        <taxon>Trichinella</taxon>
    </lineage>
</organism>
<accession>A0A0V1HDN2</accession>
<dbReference type="AlphaFoldDB" id="A0A0V1HDN2"/>
<dbReference type="Proteomes" id="UP000055024">
    <property type="component" value="Unassembled WGS sequence"/>
</dbReference>
<protein>
    <submittedName>
        <fullName evidence="1">Uncharacterized protein</fullName>
    </submittedName>
</protein>
<dbReference type="OrthoDB" id="10428443at2759"/>
<dbReference type="EMBL" id="JYDP01000080">
    <property type="protein sequence ID" value="KRZ08899.1"/>
    <property type="molecule type" value="Genomic_DNA"/>
</dbReference>
<reference evidence="1 2" key="1">
    <citation type="submission" date="2015-01" db="EMBL/GenBank/DDBJ databases">
        <title>Evolution of Trichinella species and genotypes.</title>
        <authorList>
            <person name="Korhonen P.K."/>
            <person name="Edoardo P."/>
            <person name="Giuseppe L.R."/>
            <person name="Gasser R.B."/>
        </authorList>
    </citation>
    <scope>NUCLEOTIDE SEQUENCE [LARGE SCALE GENOMIC DNA]</scope>
    <source>
        <strain evidence="1">ISS1029</strain>
    </source>
</reference>
<proteinExistence type="predicted"/>
<keyword evidence="2" id="KW-1185">Reference proteome</keyword>
<evidence type="ECO:0000313" key="2">
    <source>
        <dbReference type="Proteomes" id="UP000055024"/>
    </source>
</evidence>
<sequence>MGVVNLSEIGLHLKQHSLTALPGTRTPNMLYGNRSSEVSSFFCSCFFIPALYLLTDDCFACIFEQLPQRCIQQASLGDCRSNASSTSRRSSLSSKSLYVELMLVIYYNNIVQMNDNWNHVEPDMRGRSVTTAGTIAGNRMQFVYSPELSKRTSTIF</sequence>
<gene>
    <name evidence="1" type="ORF">T11_16950</name>
</gene>
<name>A0A0V1HDN2_9BILA</name>
<comment type="caution">
    <text evidence="1">The sequence shown here is derived from an EMBL/GenBank/DDBJ whole genome shotgun (WGS) entry which is preliminary data.</text>
</comment>